<evidence type="ECO:0000256" key="1">
    <source>
        <dbReference type="ARBA" id="ARBA00004123"/>
    </source>
</evidence>
<dbReference type="InterPro" id="IPR010997">
    <property type="entry name" value="HRDC-like_sf"/>
</dbReference>
<dbReference type="PANTHER" id="PTHR21297">
    <property type="entry name" value="DNA-DIRECTED RNA POLYMERASE II"/>
    <property type="match status" value="1"/>
</dbReference>
<evidence type="ECO:0000259" key="4">
    <source>
        <dbReference type="SMART" id="SM00657"/>
    </source>
</evidence>
<dbReference type="EMBL" id="KZ819602">
    <property type="protein sequence ID" value="PWN38124.1"/>
    <property type="molecule type" value="Genomic_DNA"/>
</dbReference>
<dbReference type="SMART" id="SM00657">
    <property type="entry name" value="RPOL4c"/>
    <property type="match status" value="1"/>
</dbReference>
<dbReference type="Gene3D" id="1.20.1250.40">
    <property type="match status" value="1"/>
</dbReference>
<feature type="domain" description="RNA polymerase Rpb4/RPC9 core" evidence="4">
    <location>
        <begin position="29"/>
        <end position="169"/>
    </location>
</feature>
<evidence type="ECO:0000313" key="5">
    <source>
        <dbReference type="EMBL" id="PWN38124.1"/>
    </source>
</evidence>
<proteinExistence type="inferred from homology"/>
<dbReference type="InterPro" id="IPR045222">
    <property type="entry name" value="Rpb4-like"/>
</dbReference>
<evidence type="ECO:0000313" key="6">
    <source>
        <dbReference type="Proteomes" id="UP000245771"/>
    </source>
</evidence>
<gene>
    <name evidence="5" type="ORF">FA14DRAFT_170856</name>
</gene>
<dbReference type="Proteomes" id="UP000245771">
    <property type="component" value="Unassembled WGS sequence"/>
</dbReference>
<reference evidence="5 6" key="1">
    <citation type="journal article" date="2018" name="Mol. Biol. Evol.">
        <title>Broad Genomic Sampling Reveals a Smut Pathogenic Ancestry of the Fungal Clade Ustilaginomycotina.</title>
        <authorList>
            <person name="Kijpornyongpan T."/>
            <person name="Mondo S.J."/>
            <person name="Barry K."/>
            <person name="Sandor L."/>
            <person name="Lee J."/>
            <person name="Lipzen A."/>
            <person name="Pangilinan J."/>
            <person name="LaButti K."/>
            <person name="Hainaut M."/>
            <person name="Henrissat B."/>
            <person name="Grigoriev I.V."/>
            <person name="Spatafora J.W."/>
            <person name="Aime M.C."/>
        </authorList>
    </citation>
    <scope>NUCLEOTIDE SEQUENCE [LARGE SCALE GENOMIC DNA]</scope>
    <source>
        <strain evidence="5 6">MCA 3882</strain>
    </source>
</reference>
<dbReference type="InterPro" id="IPR038324">
    <property type="entry name" value="Rpb4/RPC9_sf"/>
</dbReference>
<accession>A0A316VLI0</accession>
<dbReference type="GO" id="GO:0030880">
    <property type="term" value="C:RNA polymerase complex"/>
    <property type="evidence" value="ECO:0007669"/>
    <property type="project" value="InterPro"/>
</dbReference>
<dbReference type="STRING" id="1280837.A0A316VLI0"/>
<dbReference type="FunCoup" id="A0A316VLI0">
    <property type="interactions" value="554"/>
</dbReference>
<evidence type="ECO:0000256" key="3">
    <source>
        <dbReference type="ARBA" id="ARBA00025724"/>
    </source>
</evidence>
<protein>
    <recommendedName>
        <fullName evidence="4">RNA polymerase Rpb4/RPC9 core domain-containing protein</fullName>
    </recommendedName>
</protein>
<name>A0A316VLI0_9BASI</name>
<organism evidence="5 6">
    <name type="scientific">Meira miltonrushii</name>
    <dbReference type="NCBI Taxonomy" id="1280837"/>
    <lineage>
        <taxon>Eukaryota</taxon>
        <taxon>Fungi</taxon>
        <taxon>Dikarya</taxon>
        <taxon>Basidiomycota</taxon>
        <taxon>Ustilaginomycotina</taxon>
        <taxon>Exobasidiomycetes</taxon>
        <taxon>Exobasidiales</taxon>
        <taxon>Brachybasidiaceae</taxon>
        <taxon>Meira</taxon>
    </lineage>
</organism>
<dbReference type="AlphaFoldDB" id="A0A316VLI0"/>
<dbReference type="InterPro" id="IPR006590">
    <property type="entry name" value="RNA_pol_Rpb4/RPC9_core"/>
</dbReference>
<sequence>MSRARRHRNRREEEVDASLGKLGADFEEEELLKNGGEVLNISEVHLLLRRELERGSIGEPMNRDLLTLPVFKKCFEYCETFNRVKDESTVEQIRNELREYASFERQGEENGEIVDEKRLLLSRFEMAQLANLSIESAEEAKVLIPTLAPKDDDKLQALLDELSTKRKFSA</sequence>
<dbReference type="GO" id="GO:0006352">
    <property type="term" value="P:DNA-templated transcription initiation"/>
    <property type="evidence" value="ECO:0007669"/>
    <property type="project" value="InterPro"/>
</dbReference>
<dbReference type="GO" id="GO:0000166">
    <property type="term" value="F:nucleotide binding"/>
    <property type="evidence" value="ECO:0007669"/>
    <property type="project" value="InterPro"/>
</dbReference>
<comment type="similarity">
    <text evidence="3">Belongs to the eukaryotic RPB4 RNA polymerase subunit family.</text>
</comment>
<dbReference type="InterPro" id="IPR005574">
    <property type="entry name" value="Rpb4/RPC9"/>
</dbReference>
<keyword evidence="2" id="KW-0539">Nucleus</keyword>
<keyword evidence="6" id="KW-1185">Reference proteome</keyword>
<dbReference type="InParanoid" id="A0A316VLI0"/>
<dbReference type="Pfam" id="PF03874">
    <property type="entry name" value="RNA_pol_Rpb4"/>
    <property type="match status" value="1"/>
</dbReference>
<dbReference type="RefSeq" id="XP_025358426.1">
    <property type="nucleotide sequence ID" value="XM_025500298.1"/>
</dbReference>
<dbReference type="SUPFAM" id="SSF47819">
    <property type="entry name" value="HRDC-like"/>
    <property type="match status" value="1"/>
</dbReference>
<dbReference type="GO" id="GO:0005634">
    <property type="term" value="C:nucleus"/>
    <property type="evidence" value="ECO:0007669"/>
    <property type="project" value="UniProtKB-SubCell"/>
</dbReference>
<dbReference type="OrthoDB" id="2186918at2759"/>
<dbReference type="GeneID" id="37022079"/>
<comment type="subcellular location">
    <subcellularLocation>
        <location evidence="1">Nucleus</location>
    </subcellularLocation>
</comment>
<evidence type="ECO:0000256" key="2">
    <source>
        <dbReference type="ARBA" id="ARBA00023242"/>
    </source>
</evidence>